<feature type="transmembrane region" description="Helical" evidence="1">
    <location>
        <begin position="49"/>
        <end position="67"/>
    </location>
</feature>
<sequence>MSFSKAAHILFISFLLIALYLGICIHTALNAPASVTQYLFSESGAFEVMSPWLWYLLAVLCLLNVEIKPNTRVFTAIAATLLGLREMDFHKQVFEMSFIKTNFYRSAEIPLMDKLLGFILLLGIIFVFLVLAKKLVQTIRSMKNSLNIAHFFIFLTIACGGLSKVLDRTTSTLKEEFGIQLVPHTQIMIMTIEEGVEMLLPVLLIVAVLSYRKVLNQAQ</sequence>
<feature type="transmembrane region" description="Helical" evidence="1">
    <location>
        <begin position="115"/>
        <end position="136"/>
    </location>
</feature>
<accession>A0A6N1MFS8</accession>
<dbReference type="Proteomes" id="UP000509126">
    <property type="component" value="Chromosome"/>
</dbReference>
<dbReference type="RefSeq" id="WP_004731795.1">
    <property type="nucleotide sequence ID" value="NZ_CP054803.1"/>
</dbReference>
<feature type="transmembrane region" description="Helical" evidence="1">
    <location>
        <begin position="148"/>
        <end position="166"/>
    </location>
</feature>
<evidence type="ECO:0000313" key="3">
    <source>
        <dbReference type="Proteomes" id="UP000509126"/>
    </source>
</evidence>
<proteinExistence type="predicted"/>
<keyword evidence="1" id="KW-1133">Transmembrane helix</keyword>
<keyword evidence="1" id="KW-0812">Transmembrane</keyword>
<evidence type="ECO:0000256" key="1">
    <source>
        <dbReference type="SAM" id="Phobius"/>
    </source>
</evidence>
<organism evidence="2 3">
    <name type="scientific">Acinetobacter lwoffii</name>
    <dbReference type="NCBI Taxonomy" id="28090"/>
    <lineage>
        <taxon>Bacteria</taxon>
        <taxon>Pseudomonadati</taxon>
        <taxon>Pseudomonadota</taxon>
        <taxon>Gammaproteobacteria</taxon>
        <taxon>Moraxellales</taxon>
        <taxon>Moraxellaceae</taxon>
        <taxon>Acinetobacter</taxon>
    </lineage>
</organism>
<reference evidence="2 3" key="1">
    <citation type="submission" date="2019-11" db="EMBL/GenBank/DDBJ databases">
        <title>FDA dAtabase for Regulatory Grade micrObial Sequences (FDA-ARGOS): Supporting development and validation of Infectious Disease Dx tests.</title>
        <authorList>
            <person name="Patel R."/>
            <person name="Rucinski S."/>
            <person name="Tallon L."/>
            <person name="Sadzewicz L."/>
            <person name="Vavikolanu K."/>
            <person name="Mehta A."/>
            <person name="Aluvathingal J."/>
            <person name="Nadendla S."/>
            <person name="Nandy P."/>
            <person name="Geyer C."/>
            <person name="Yan Y."/>
            <person name="Sichtig H."/>
        </authorList>
    </citation>
    <scope>NUCLEOTIDE SEQUENCE [LARGE SCALE GENOMIC DNA]</scope>
    <source>
        <strain evidence="2 3">FDAARGOS_557</strain>
    </source>
</reference>
<feature type="transmembrane region" description="Helical" evidence="1">
    <location>
        <begin position="187"/>
        <end position="211"/>
    </location>
</feature>
<name>A0A6N1MFS8_ACILW</name>
<gene>
    <name evidence="2" type="ORF">FOB19_06120</name>
</gene>
<evidence type="ECO:0000313" key="2">
    <source>
        <dbReference type="EMBL" id="QKU21018.1"/>
    </source>
</evidence>
<keyword evidence="1" id="KW-0472">Membrane</keyword>
<dbReference type="EMBL" id="CP054803">
    <property type="protein sequence ID" value="QKU21018.1"/>
    <property type="molecule type" value="Genomic_DNA"/>
</dbReference>
<dbReference type="AlphaFoldDB" id="A0A6N1MFS8"/>
<feature type="transmembrane region" description="Helical" evidence="1">
    <location>
        <begin position="7"/>
        <end position="29"/>
    </location>
</feature>
<protein>
    <submittedName>
        <fullName evidence="2">Uncharacterized protein</fullName>
    </submittedName>
</protein>